<keyword evidence="2" id="KW-0238">DNA-binding</keyword>
<keyword evidence="1" id="KW-0805">Transcription regulation</keyword>
<dbReference type="Proteomes" id="UP001597318">
    <property type="component" value="Unassembled WGS sequence"/>
</dbReference>
<evidence type="ECO:0000313" key="5">
    <source>
        <dbReference type="EMBL" id="MFD2216319.1"/>
    </source>
</evidence>
<evidence type="ECO:0000256" key="1">
    <source>
        <dbReference type="ARBA" id="ARBA00023015"/>
    </source>
</evidence>
<dbReference type="InterPro" id="IPR020449">
    <property type="entry name" value="Tscrpt_reg_AraC-type_HTH"/>
</dbReference>
<sequence>MFHIEFFAPPSPTFIQGGIAIFEKGTKHFRRVFTVFDLIYVKSGELYITEAEIPYTVRKGQYILLVPGFEHYGHKGGSMRTEYYWLHFAIPTHYELVEEGITNWADIQISKGDHETPPTYKFSIPCFGKIENPNFIETIFLNILNVDHQTPDYQLRQQLHFHEFLLYLQKEACKIPTAAEKVVEGAVNYIQEHYKEEVKMEDIAAALHFHPDYVTRCMQKIVGETPNMYLNKYRMNQAKKLLATTDDKIANIAQEVGIEDSTYFSKLFKRMEGTSPIEYRKMILRR</sequence>
<dbReference type="PANTHER" id="PTHR43280">
    <property type="entry name" value="ARAC-FAMILY TRANSCRIPTIONAL REGULATOR"/>
    <property type="match status" value="1"/>
</dbReference>
<gene>
    <name evidence="5" type="ORF">ACFSKK_21825</name>
</gene>
<proteinExistence type="predicted"/>
<dbReference type="PROSITE" id="PS01124">
    <property type="entry name" value="HTH_ARAC_FAMILY_2"/>
    <property type="match status" value="1"/>
</dbReference>
<dbReference type="SMART" id="SM00342">
    <property type="entry name" value="HTH_ARAC"/>
    <property type="match status" value="1"/>
</dbReference>
<evidence type="ECO:0000256" key="3">
    <source>
        <dbReference type="ARBA" id="ARBA00023163"/>
    </source>
</evidence>
<organism evidence="5 6">
    <name type="scientific">Metabacillus endolithicus</name>
    <dbReference type="NCBI Taxonomy" id="1535204"/>
    <lineage>
        <taxon>Bacteria</taxon>
        <taxon>Bacillati</taxon>
        <taxon>Bacillota</taxon>
        <taxon>Bacilli</taxon>
        <taxon>Bacillales</taxon>
        <taxon>Bacillaceae</taxon>
        <taxon>Metabacillus</taxon>
    </lineage>
</organism>
<dbReference type="Gene3D" id="1.10.10.60">
    <property type="entry name" value="Homeodomain-like"/>
    <property type="match status" value="2"/>
</dbReference>
<name>A0ABW5C569_9BACI</name>
<dbReference type="EMBL" id="JBHUIK010000006">
    <property type="protein sequence ID" value="MFD2216319.1"/>
    <property type="molecule type" value="Genomic_DNA"/>
</dbReference>
<dbReference type="InterPro" id="IPR018060">
    <property type="entry name" value="HTH_AraC"/>
</dbReference>
<keyword evidence="3" id="KW-0804">Transcription</keyword>
<dbReference type="InterPro" id="IPR037923">
    <property type="entry name" value="HTH-like"/>
</dbReference>
<dbReference type="InterPro" id="IPR003313">
    <property type="entry name" value="AraC-bd"/>
</dbReference>
<dbReference type="PRINTS" id="PR00032">
    <property type="entry name" value="HTHARAC"/>
</dbReference>
<keyword evidence="6" id="KW-1185">Reference proteome</keyword>
<evidence type="ECO:0000256" key="2">
    <source>
        <dbReference type="ARBA" id="ARBA00023125"/>
    </source>
</evidence>
<dbReference type="SUPFAM" id="SSF46689">
    <property type="entry name" value="Homeodomain-like"/>
    <property type="match status" value="2"/>
</dbReference>
<reference evidence="6" key="1">
    <citation type="journal article" date="2019" name="Int. J. Syst. Evol. Microbiol.">
        <title>The Global Catalogue of Microorganisms (GCM) 10K type strain sequencing project: providing services to taxonomists for standard genome sequencing and annotation.</title>
        <authorList>
            <consortium name="The Broad Institute Genomics Platform"/>
            <consortium name="The Broad Institute Genome Sequencing Center for Infectious Disease"/>
            <person name="Wu L."/>
            <person name="Ma J."/>
        </authorList>
    </citation>
    <scope>NUCLEOTIDE SEQUENCE [LARGE SCALE GENOMIC DNA]</scope>
    <source>
        <strain evidence="6">CGMCC 1.15474</strain>
    </source>
</reference>
<protein>
    <submittedName>
        <fullName evidence="5">AraC family transcriptional regulator</fullName>
    </submittedName>
</protein>
<feature type="domain" description="HTH araC/xylS-type" evidence="4">
    <location>
        <begin position="184"/>
        <end position="282"/>
    </location>
</feature>
<comment type="caution">
    <text evidence="5">The sequence shown here is derived from an EMBL/GenBank/DDBJ whole genome shotgun (WGS) entry which is preliminary data.</text>
</comment>
<dbReference type="InterPro" id="IPR009057">
    <property type="entry name" value="Homeodomain-like_sf"/>
</dbReference>
<dbReference type="SUPFAM" id="SSF51215">
    <property type="entry name" value="Regulatory protein AraC"/>
    <property type="match status" value="1"/>
</dbReference>
<accession>A0ABW5C569</accession>
<dbReference type="PANTHER" id="PTHR43280:SF30">
    <property type="entry name" value="MMSAB OPERON REGULATORY PROTEIN"/>
    <property type="match status" value="1"/>
</dbReference>
<dbReference type="PROSITE" id="PS00041">
    <property type="entry name" value="HTH_ARAC_FAMILY_1"/>
    <property type="match status" value="1"/>
</dbReference>
<dbReference type="Pfam" id="PF02311">
    <property type="entry name" value="AraC_binding"/>
    <property type="match status" value="1"/>
</dbReference>
<evidence type="ECO:0000259" key="4">
    <source>
        <dbReference type="PROSITE" id="PS01124"/>
    </source>
</evidence>
<evidence type="ECO:0000313" key="6">
    <source>
        <dbReference type="Proteomes" id="UP001597318"/>
    </source>
</evidence>
<dbReference type="RefSeq" id="WP_247339952.1">
    <property type="nucleotide sequence ID" value="NZ_CP095550.1"/>
</dbReference>
<dbReference type="InterPro" id="IPR018062">
    <property type="entry name" value="HTH_AraC-typ_CS"/>
</dbReference>
<dbReference type="Pfam" id="PF12833">
    <property type="entry name" value="HTH_18"/>
    <property type="match status" value="1"/>
</dbReference>